<keyword evidence="2" id="KW-0732">Signal</keyword>
<name>A0A103RZ23_9BURK</name>
<reference evidence="3 5" key="1">
    <citation type="submission" date="2015-11" db="EMBL/GenBank/DDBJ databases">
        <title>Expanding the genomic diversity of Burkholderia species for the development of highly accurate diagnostics.</title>
        <authorList>
            <person name="Sahl J."/>
            <person name="Keim P."/>
            <person name="Wagner D."/>
        </authorList>
    </citation>
    <scope>NUCLEOTIDE SEQUENCE [LARGE SCALE GENOMIC DNA]</scope>
    <source>
        <strain evidence="3 5">MSMB2036</strain>
    </source>
</reference>
<dbReference type="AlphaFoldDB" id="A0A103RZ23"/>
<dbReference type="EMBL" id="MTJZ01000023">
    <property type="protein sequence ID" value="OMG71709.1"/>
    <property type="molecule type" value="Genomic_DNA"/>
</dbReference>
<dbReference type="Proteomes" id="UP000187194">
    <property type="component" value="Unassembled WGS sequence"/>
</dbReference>
<evidence type="ECO:0000256" key="2">
    <source>
        <dbReference type="SAM" id="SignalP"/>
    </source>
</evidence>
<evidence type="ECO:0000313" key="3">
    <source>
        <dbReference type="EMBL" id="KVG76553.1"/>
    </source>
</evidence>
<dbReference type="RefSeq" id="WP_059748813.1">
    <property type="nucleotide sequence ID" value="NZ_CP013416.1"/>
</dbReference>
<evidence type="ECO:0000256" key="1">
    <source>
        <dbReference type="SAM" id="MobiDB-lite"/>
    </source>
</evidence>
<dbReference type="EMBL" id="LOXM01000009">
    <property type="protein sequence ID" value="KVG76553.1"/>
    <property type="molecule type" value="Genomic_DNA"/>
</dbReference>
<evidence type="ECO:0000313" key="6">
    <source>
        <dbReference type="Proteomes" id="UP000187194"/>
    </source>
</evidence>
<feature type="signal peptide" evidence="2">
    <location>
        <begin position="1"/>
        <end position="21"/>
    </location>
</feature>
<evidence type="ECO:0000313" key="5">
    <source>
        <dbReference type="Proteomes" id="UP000064029"/>
    </source>
</evidence>
<dbReference type="OrthoDB" id="9104200at2"/>
<sequence>MKHPIGLLIVAALFAGDAASAQTPAPLTHAQVLEELYELEAAGYNPSAGDQGTYPADIQAAEAKVAAQRAARSAAADASAPSAGVPAQAGR</sequence>
<gene>
    <name evidence="4" type="ORF">BW685_18620</name>
    <name evidence="3" type="ORF">WJ33_12735</name>
</gene>
<proteinExistence type="predicted"/>
<dbReference type="Pfam" id="PF13663">
    <property type="entry name" value="DUF4148"/>
    <property type="match status" value="1"/>
</dbReference>
<protein>
    <recommendedName>
        <fullName evidence="7">Purine nucleoside phosphorylase</fullName>
    </recommendedName>
</protein>
<dbReference type="InterPro" id="IPR025421">
    <property type="entry name" value="DUF4148"/>
</dbReference>
<accession>A0A103RZ23</accession>
<reference evidence="4 6" key="2">
    <citation type="submission" date="2017-01" db="EMBL/GenBank/DDBJ databases">
        <title>Phylogeographic, genomic and meropenem susceptibility analysis of Burkholderia ubonensis.</title>
        <authorList>
            <person name="Price E.P."/>
            <person name="Sarovich D.S."/>
            <person name="Webb J.R."/>
            <person name="Hall C.M."/>
            <person name="Sahl J.W."/>
            <person name="Kaestli M."/>
            <person name="Mayo M."/>
            <person name="Harrington G."/>
            <person name="Baker A.L."/>
            <person name="Sidak-Loftis L.C."/>
            <person name="Lummis M."/>
            <person name="Schupp J.M."/>
            <person name="Gillece J.D."/>
            <person name="Tuanyok A."/>
            <person name="Warner J."/>
            <person name="Busch J.D."/>
            <person name="Keim P."/>
            <person name="Currie B.J."/>
            <person name="Wagner D.M."/>
        </authorList>
    </citation>
    <scope>NUCLEOTIDE SEQUENCE [LARGE SCALE GENOMIC DNA]</scope>
    <source>
        <strain evidence="4 6">A21</strain>
    </source>
</reference>
<feature type="region of interest" description="Disordered" evidence="1">
    <location>
        <begin position="71"/>
        <end position="91"/>
    </location>
</feature>
<dbReference type="Proteomes" id="UP000064029">
    <property type="component" value="Unassembled WGS sequence"/>
</dbReference>
<feature type="chain" id="PRO_5010782991" description="Purine nucleoside phosphorylase" evidence="2">
    <location>
        <begin position="22"/>
        <end position="91"/>
    </location>
</feature>
<evidence type="ECO:0000313" key="4">
    <source>
        <dbReference type="EMBL" id="OMG71709.1"/>
    </source>
</evidence>
<organism evidence="3 5">
    <name type="scientific">Burkholderia ubonensis</name>
    <dbReference type="NCBI Taxonomy" id="101571"/>
    <lineage>
        <taxon>Bacteria</taxon>
        <taxon>Pseudomonadati</taxon>
        <taxon>Pseudomonadota</taxon>
        <taxon>Betaproteobacteria</taxon>
        <taxon>Burkholderiales</taxon>
        <taxon>Burkholderiaceae</taxon>
        <taxon>Burkholderia</taxon>
        <taxon>Burkholderia cepacia complex</taxon>
    </lineage>
</organism>
<comment type="caution">
    <text evidence="3">The sequence shown here is derived from an EMBL/GenBank/DDBJ whole genome shotgun (WGS) entry which is preliminary data.</text>
</comment>
<evidence type="ECO:0008006" key="7">
    <source>
        <dbReference type="Google" id="ProtNLM"/>
    </source>
</evidence>